<dbReference type="PIRSF" id="PIRSF017393">
    <property type="entry name" value="MTase_SAV2177"/>
    <property type="match status" value="1"/>
</dbReference>
<dbReference type="RefSeq" id="WP_344193634.1">
    <property type="nucleotide sequence ID" value="NZ_BAAAND010000007.1"/>
</dbReference>
<dbReference type="Proteomes" id="UP001500190">
    <property type="component" value="Unassembled WGS sequence"/>
</dbReference>
<name>A0ABN2E043_9ACTN</name>
<dbReference type="SUPFAM" id="SSF53335">
    <property type="entry name" value="S-adenosyl-L-methionine-dependent methyltransferases"/>
    <property type="match status" value="1"/>
</dbReference>
<keyword evidence="1" id="KW-0489">Methyltransferase</keyword>
<dbReference type="EMBL" id="BAAAND010000007">
    <property type="protein sequence ID" value="GAA1590377.1"/>
    <property type="molecule type" value="Genomic_DNA"/>
</dbReference>
<keyword evidence="1" id="KW-0808">Transferase</keyword>
<protein>
    <submittedName>
        <fullName evidence="1">SAM-dependent methyltransferase</fullName>
    </submittedName>
</protein>
<dbReference type="GO" id="GO:0032259">
    <property type="term" value="P:methylation"/>
    <property type="evidence" value="ECO:0007669"/>
    <property type="project" value="UniProtKB-KW"/>
</dbReference>
<comment type="caution">
    <text evidence="1">The sequence shown here is derived from an EMBL/GenBank/DDBJ whole genome shotgun (WGS) entry which is preliminary data.</text>
</comment>
<gene>
    <name evidence="1" type="ORF">GCM10009742_41170</name>
</gene>
<reference evidence="1 2" key="1">
    <citation type="journal article" date="2019" name="Int. J. Syst. Evol. Microbiol.">
        <title>The Global Catalogue of Microorganisms (GCM) 10K type strain sequencing project: providing services to taxonomists for standard genome sequencing and annotation.</title>
        <authorList>
            <consortium name="The Broad Institute Genomics Platform"/>
            <consortium name="The Broad Institute Genome Sequencing Center for Infectious Disease"/>
            <person name="Wu L."/>
            <person name="Ma J."/>
        </authorList>
    </citation>
    <scope>NUCLEOTIDE SEQUENCE [LARGE SCALE GENOMIC DNA]</scope>
    <source>
        <strain evidence="1 2">JCM 14304</strain>
    </source>
</reference>
<dbReference type="Pfam" id="PF04672">
    <property type="entry name" value="Methyltransf_19"/>
    <property type="match status" value="1"/>
</dbReference>
<proteinExistence type="predicted"/>
<dbReference type="InterPro" id="IPR029063">
    <property type="entry name" value="SAM-dependent_MTases_sf"/>
</dbReference>
<accession>A0ABN2E043</accession>
<organism evidence="1 2">
    <name type="scientific">Kribbella karoonensis</name>
    <dbReference type="NCBI Taxonomy" id="324851"/>
    <lineage>
        <taxon>Bacteria</taxon>
        <taxon>Bacillati</taxon>
        <taxon>Actinomycetota</taxon>
        <taxon>Actinomycetes</taxon>
        <taxon>Propionibacteriales</taxon>
        <taxon>Kribbellaceae</taxon>
        <taxon>Kribbella</taxon>
    </lineage>
</organism>
<evidence type="ECO:0000313" key="2">
    <source>
        <dbReference type="Proteomes" id="UP001500190"/>
    </source>
</evidence>
<sequence>MAESQDAEVDPGVFEQLRLDRPHAARVYDYFLGGKDNFAIDRQAAEHLLKAFPGCRVTAQSNRMWMHRAARYAAEQGITQFLDVGTGIPTSPNLHEIVQKVVPEAHVVYVDNDPIVLTHARALLASGPLGRTAYLDADITEPGSVLRAKEFTDLIDLGKPVALSLVGVLHSLADDLKPYDIVRDLLEPLAPGSLLIISHATQDFAPEMWDRAVQGYKSDGGGNAQVRNKADVTRFFAGTELIEPGVVSPIKWFPDDETTRRVDSGEFTEIMCSLYCGVGRKP</sequence>
<dbReference type="GO" id="GO:0008168">
    <property type="term" value="F:methyltransferase activity"/>
    <property type="evidence" value="ECO:0007669"/>
    <property type="project" value="UniProtKB-KW"/>
</dbReference>
<keyword evidence="2" id="KW-1185">Reference proteome</keyword>
<dbReference type="Gene3D" id="3.40.50.150">
    <property type="entry name" value="Vaccinia Virus protein VP39"/>
    <property type="match status" value="1"/>
</dbReference>
<dbReference type="InterPro" id="IPR006764">
    <property type="entry name" value="SAM_dep_MeTrfase_SAV2177_type"/>
</dbReference>
<evidence type="ECO:0000313" key="1">
    <source>
        <dbReference type="EMBL" id="GAA1590377.1"/>
    </source>
</evidence>